<keyword evidence="5" id="KW-0472">Membrane</keyword>
<keyword evidence="4" id="KW-0067">ATP-binding</keyword>
<evidence type="ECO:0000256" key="2">
    <source>
        <dbReference type="ARBA" id="ARBA00022741"/>
    </source>
</evidence>
<dbReference type="GO" id="GO:0009229">
    <property type="term" value="P:thiamine diphosphate biosynthetic process"/>
    <property type="evidence" value="ECO:0007669"/>
    <property type="project" value="InterPro"/>
</dbReference>
<evidence type="ECO:0000313" key="9">
    <source>
        <dbReference type="Proteomes" id="UP000001572"/>
    </source>
</evidence>
<reference evidence="9" key="1">
    <citation type="journal article" date="2016" name="Genome Announc.">
        <title>Complete genome sequence of Alkaliphilus metalliredigens strain QYMF, an alkaliphilic and metal-reducing bacterium isolated from borax-contaminated leachate ponds.</title>
        <authorList>
            <person name="Hwang C."/>
            <person name="Copeland A."/>
            <person name="Lucas S."/>
            <person name="Lapidus A."/>
            <person name="Barry K."/>
            <person name="Detter J.C."/>
            <person name="Glavina Del Rio T."/>
            <person name="Hammon N."/>
            <person name="Israni S."/>
            <person name="Dalin E."/>
            <person name="Tice H."/>
            <person name="Pitluck S."/>
            <person name="Chertkov O."/>
            <person name="Brettin T."/>
            <person name="Bruce D."/>
            <person name="Han C."/>
            <person name="Schmutz J."/>
            <person name="Larimer F."/>
            <person name="Land M.L."/>
            <person name="Hauser L."/>
            <person name="Kyrpides N."/>
            <person name="Mikhailova N."/>
            <person name="Ye Q."/>
            <person name="Zhou J."/>
            <person name="Richardson P."/>
            <person name="Fields M.W."/>
        </authorList>
    </citation>
    <scope>NUCLEOTIDE SEQUENCE [LARGE SCALE GENOMIC DNA]</scope>
    <source>
        <strain evidence="9">QYMF</strain>
    </source>
</reference>
<keyword evidence="9" id="KW-1185">Reference proteome</keyword>
<dbReference type="InterPro" id="IPR036759">
    <property type="entry name" value="TPK_catalytic_sf"/>
</dbReference>
<dbReference type="STRING" id="293826.Amet_2516"/>
<keyword evidence="2" id="KW-0547">Nucleotide-binding</keyword>
<evidence type="ECO:0000259" key="6">
    <source>
        <dbReference type="Pfam" id="PF04263"/>
    </source>
</evidence>
<evidence type="ECO:0000256" key="5">
    <source>
        <dbReference type="SAM" id="Phobius"/>
    </source>
</evidence>
<feature type="domain" description="Thiamin pyrophosphokinase catalytic" evidence="6">
    <location>
        <begin position="193"/>
        <end position="237"/>
    </location>
</feature>
<dbReference type="Pfam" id="PF04263">
    <property type="entry name" value="TPK_catalytic"/>
    <property type="match status" value="1"/>
</dbReference>
<dbReference type="HOGENOM" id="CLU_046690_0_0_9"/>
<dbReference type="InterPro" id="IPR007371">
    <property type="entry name" value="TPK_catalytic"/>
</dbReference>
<evidence type="ECO:0000256" key="1">
    <source>
        <dbReference type="ARBA" id="ARBA00022679"/>
    </source>
</evidence>
<dbReference type="eggNOG" id="COG4825">
    <property type="taxonomic scope" value="Bacteria"/>
</dbReference>
<dbReference type="InterPro" id="IPR022215">
    <property type="entry name" value="SteA-like_C"/>
</dbReference>
<dbReference type="KEGG" id="amt:Amet_2516"/>
<dbReference type="AlphaFoldDB" id="A6TR51"/>
<dbReference type="Proteomes" id="UP000001572">
    <property type="component" value="Chromosome"/>
</dbReference>
<name>A6TR51_ALKMQ</name>
<dbReference type="SUPFAM" id="SSF63999">
    <property type="entry name" value="Thiamin pyrophosphokinase, catalytic domain"/>
    <property type="match status" value="1"/>
</dbReference>
<dbReference type="InterPro" id="IPR047795">
    <property type="entry name" value="Put_SteA-like"/>
</dbReference>
<dbReference type="OrthoDB" id="9804377at2"/>
<organism evidence="8 9">
    <name type="scientific">Alkaliphilus metalliredigens (strain QYMF)</name>
    <dbReference type="NCBI Taxonomy" id="293826"/>
    <lineage>
        <taxon>Bacteria</taxon>
        <taxon>Bacillati</taxon>
        <taxon>Bacillota</taxon>
        <taxon>Clostridia</taxon>
        <taxon>Peptostreptococcales</taxon>
        <taxon>Natronincolaceae</taxon>
        <taxon>Alkaliphilus</taxon>
    </lineage>
</organism>
<dbReference type="GO" id="GO:0016301">
    <property type="term" value="F:kinase activity"/>
    <property type="evidence" value="ECO:0007669"/>
    <property type="project" value="UniProtKB-KW"/>
</dbReference>
<gene>
    <name evidence="8" type="ordered locus">Amet_2516</name>
</gene>
<evidence type="ECO:0000256" key="4">
    <source>
        <dbReference type="ARBA" id="ARBA00022840"/>
    </source>
</evidence>
<feature type="transmembrane region" description="Helical" evidence="5">
    <location>
        <begin position="335"/>
        <end position="356"/>
    </location>
</feature>
<keyword evidence="3 8" id="KW-0418">Kinase</keyword>
<dbReference type="Gene3D" id="3.40.50.10240">
    <property type="entry name" value="Thiamin pyrophosphokinase, catalytic domain"/>
    <property type="match status" value="1"/>
</dbReference>
<evidence type="ECO:0000313" key="8">
    <source>
        <dbReference type="EMBL" id="ABR48669.1"/>
    </source>
</evidence>
<keyword evidence="5" id="KW-0812">Transmembrane</keyword>
<keyword evidence="5" id="KW-1133">Transmembrane helix</keyword>
<dbReference type="NCBIfam" id="NF040608">
    <property type="entry name" value="division_SteA"/>
    <property type="match status" value="1"/>
</dbReference>
<dbReference type="EMBL" id="CP000724">
    <property type="protein sequence ID" value="ABR48669.1"/>
    <property type="molecule type" value="Genomic_DNA"/>
</dbReference>
<evidence type="ECO:0000256" key="3">
    <source>
        <dbReference type="ARBA" id="ARBA00022777"/>
    </source>
</evidence>
<sequence length="373" mass="41327">MIIKGRVKMDEKTKVLVSRINTGEIAVINHRDIDEVAANSLVKKKIAAVVNCEPSISGRYPNLGPGILNKANVPIFDVKEGDLFKILKEGQLIKIESDSLFYQEKKIATVEELTSAKVERLLCVAEENIEKELGKFIVNTLRYAYKEKDFILGKLLIPDVKTRIKGKHVLVVVRGQNYREDLGTIRSYISEVKPVLIGVDGGGDALLEFGLIPDMIVGDMDSITDECLIKSKEIIVHAYPDGRAPGMERVQDLNLEGIIFPAPGTSEDIAMLLAYDKGADLIVAVGAHSNMIDFLEKGRKGMASTFLVRMKIGGKLIDAKGVNKLYKSVFEFKHIIWLVLAALIPVLIILLISHPIQSLVRLLSIRIRMFLGV</sequence>
<dbReference type="GO" id="GO:0005524">
    <property type="term" value="F:ATP binding"/>
    <property type="evidence" value="ECO:0007669"/>
    <property type="project" value="UniProtKB-KW"/>
</dbReference>
<dbReference type="Pfam" id="PF12555">
    <property type="entry name" value="SteA-like_C"/>
    <property type="match status" value="1"/>
</dbReference>
<feature type="domain" description="SteA-like C-terminal" evidence="7">
    <location>
        <begin position="320"/>
        <end position="371"/>
    </location>
</feature>
<evidence type="ECO:0000259" key="7">
    <source>
        <dbReference type="Pfam" id="PF12555"/>
    </source>
</evidence>
<dbReference type="GO" id="GO:0004788">
    <property type="term" value="F:thiamine diphosphokinase activity"/>
    <property type="evidence" value="ECO:0007669"/>
    <property type="project" value="InterPro"/>
</dbReference>
<proteinExistence type="predicted"/>
<accession>A6TR51</accession>
<keyword evidence="1" id="KW-0808">Transferase</keyword>
<protein>
    <submittedName>
        <fullName evidence="8">Thiamin pyrophosphokinase, catalytic region</fullName>
    </submittedName>
</protein>
<dbReference type="RefSeq" id="WP_012063644.1">
    <property type="nucleotide sequence ID" value="NC_009633.1"/>
</dbReference>